<evidence type="ECO:0000313" key="2">
    <source>
        <dbReference type="EMBL" id="KAF6490048.1"/>
    </source>
</evidence>
<accession>A0A7J8J077</accession>
<dbReference type="InParanoid" id="A0A7J8J077"/>
<keyword evidence="3" id="KW-1185">Reference proteome</keyword>
<name>A0A7J8J077_MOLMO</name>
<dbReference type="EMBL" id="JACASF010000003">
    <property type="protein sequence ID" value="KAF6490048.1"/>
    <property type="molecule type" value="Genomic_DNA"/>
</dbReference>
<gene>
    <name evidence="2" type="ORF">HJG59_010414</name>
</gene>
<dbReference type="AlphaFoldDB" id="A0A7J8J077"/>
<dbReference type="Proteomes" id="UP000550707">
    <property type="component" value="Unassembled WGS sequence"/>
</dbReference>
<reference evidence="2 3" key="1">
    <citation type="journal article" date="2020" name="Nature">
        <title>Six reference-quality genomes reveal evolution of bat adaptations.</title>
        <authorList>
            <person name="Jebb D."/>
            <person name="Huang Z."/>
            <person name="Pippel M."/>
            <person name="Hughes G.M."/>
            <person name="Lavrichenko K."/>
            <person name="Devanna P."/>
            <person name="Winkler S."/>
            <person name="Jermiin L.S."/>
            <person name="Skirmuntt E.C."/>
            <person name="Katzourakis A."/>
            <person name="Burkitt-Gray L."/>
            <person name="Ray D.A."/>
            <person name="Sullivan K.A.M."/>
            <person name="Roscito J.G."/>
            <person name="Kirilenko B.M."/>
            <person name="Davalos L.M."/>
            <person name="Corthals A.P."/>
            <person name="Power M.L."/>
            <person name="Jones G."/>
            <person name="Ransome R.D."/>
            <person name="Dechmann D.K.N."/>
            <person name="Locatelli A.G."/>
            <person name="Puechmaille S.J."/>
            <person name="Fedrigo O."/>
            <person name="Jarvis E.D."/>
            <person name="Hiller M."/>
            <person name="Vernes S.C."/>
            <person name="Myers E.W."/>
            <person name="Teeling E.C."/>
        </authorList>
    </citation>
    <scope>NUCLEOTIDE SEQUENCE [LARGE SCALE GENOMIC DNA]</scope>
    <source>
        <strain evidence="2">MMolMol1</strain>
        <tissue evidence="2">Muscle</tissue>
    </source>
</reference>
<evidence type="ECO:0000256" key="1">
    <source>
        <dbReference type="SAM" id="MobiDB-lite"/>
    </source>
</evidence>
<comment type="caution">
    <text evidence="2">The sequence shown here is derived from an EMBL/GenBank/DDBJ whole genome shotgun (WGS) entry which is preliminary data.</text>
</comment>
<proteinExistence type="predicted"/>
<protein>
    <submittedName>
        <fullName evidence="2">Uncharacterized protein</fullName>
    </submittedName>
</protein>
<sequence>MPYSHRTLCLYHPDPQGRGHIRWAGPQAGSRKPGAGNLAVGLDWGELRQLALLLSSWPRTAAVPGSRPRAQLTPVPPPPPQDCGFLATLSPHSRFQELCEHFGKVWTLQVIHGGLQEASDNGNSQFPGKGGPGAQPLFVDE</sequence>
<feature type="region of interest" description="Disordered" evidence="1">
    <location>
        <begin position="118"/>
        <end position="141"/>
    </location>
</feature>
<evidence type="ECO:0000313" key="3">
    <source>
        <dbReference type="Proteomes" id="UP000550707"/>
    </source>
</evidence>
<organism evidence="2 3">
    <name type="scientific">Molossus molossus</name>
    <name type="common">Pallas' mastiff bat</name>
    <name type="synonym">Vespertilio molossus</name>
    <dbReference type="NCBI Taxonomy" id="27622"/>
    <lineage>
        <taxon>Eukaryota</taxon>
        <taxon>Metazoa</taxon>
        <taxon>Chordata</taxon>
        <taxon>Craniata</taxon>
        <taxon>Vertebrata</taxon>
        <taxon>Euteleostomi</taxon>
        <taxon>Mammalia</taxon>
        <taxon>Eutheria</taxon>
        <taxon>Laurasiatheria</taxon>
        <taxon>Chiroptera</taxon>
        <taxon>Yangochiroptera</taxon>
        <taxon>Molossidae</taxon>
        <taxon>Molossus</taxon>
    </lineage>
</organism>